<dbReference type="PANTHER" id="PTHR47529:SF1">
    <property type="entry name" value="PERIPLASMIC CHAPERONE PPID"/>
    <property type="match status" value="1"/>
</dbReference>
<dbReference type="Pfam" id="PF13616">
    <property type="entry name" value="Rotamase_3"/>
    <property type="match status" value="1"/>
</dbReference>
<dbReference type="AlphaFoldDB" id="A0A428K692"/>
<proteinExistence type="inferred from homology"/>
<dbReference type="RefSeq" id="WP_125466926.1">
    <property type="nucleotide sequence ID" value="NZ_RWBG01000001.1"/>
</dbReference>
<evidence type="ECO:0000259" key="12">
    <source>
        <dbReference type="PROSITE" id="PS50198"/>
    </source>
</evidence>
<accession>A0A428K692</accession>
<dbReference type="EMBL" id="RWBG01000001">
    <property type="protein sequence ID" value="RSK41935.1"/>
    <property type="molecule type" value="Genomic_DNA"/>
</dbReference>
<evidence type="ECO:0000256" key="1">
    <source>
        <dbReference type="ARBA" id="ARBA00004382"/>
    </source>
</evidence>
<evidence type="ECO:0000256" key="7">
    <source>
        <dbReference type="ARBA" id="ARBA00023186"/>
    </source>
</evidence>
<keyword evidence="4" id="KW-0812">Transmembrane</keyword>
<dbReference type="InterPro" id="IPR027304">
    <property type="entry name" value="Trigger_fact/SurA_dom_sf"/>
</dbReference>
<evidence type="ECO:0000256" key="3">
    <source>
        <dbReference type="ARBA" id="ARBA00022519"/>
    </source>
</evidence>
<evidence type="ECO:0000256" key="10">
    <source>
        <dbReference type="ARBA" id="ARBA00042775"/>
    </source>
</evidence>
<dbReference type="InterPro" id="IPR000297">
    <property type="entry name" value="PPIase_PpiC"/>
</dbReference>
<evidence type="ECO:0000313" key="14">
    <source>
        <dbReference type="Proteomes" id="UP000270620"/>
    </source>
</evidence>
<keyword evidence="2" id="KW-1003">Cell membrane</keyword>
<protein>
    <recommendedName>
        <fullName evidence="9">Periplasmic chaperone PpiD</fullName>
    </recommendedName>
    <alternativeName>
        <fullName evidence="10">Periplasmic folding chaperone</fullName>
    </alternativeName>
</protein>
<comment type="similarity">
    <text evidence="8">Belongs to the PpiD chaperone family.</text>
</comment>
<dbReference type="SUPFAM" id="SSF109998">
    <property type="entry name" value="Triger factor/SurA peptide-binding domain-like"/>
    <property type="match status" value="1"/>
</dbReference>
<dbReference type="GO" id="GO:0003755">
    <property type="term" value="F:peptidyl-prolyl cis-trans isomerase activity"/>
    <property type="evidence" value="ECO:0007669"/>
    <property type="project" value="UniProtKB-KW"/>
</dbReference>
<name>A0A428K692_9FLAO</name>
<evidence type="ECO:0000256" key="9">
    <source>
        <dbReference type="ARBA" id="ARBA00040743"/>
    </source>
</evidence>
<dbReference type="Proteomes" id="UP000270620">
    <property type="component" value="Unassembled WGS sequence"/>
</dbReference>
<keyword evidence="11 13" id="KW-0413">Isomerase</keyword>
<dbReference type="SUPFAM" id="SSF54534">
    <property type="entry name" value="FKBP-like"/>
    <property type="match status" value="1"/>
</dbReference>
<evidence type="ECO:0000256" key="11">
    <source>
        <dbReference type="PROSITE-ProRule" id="PRU00278"/>
    </source>
</evidence>
<reference evidence="13 14" key="1">
    <citation type="submission" date="2018-12" db="EMBL/GenBank/DDBJ databases">
        <title>Mangrovimonas spongiae sp. nov., a novel member of the genus Mangrovimonas isolated from marine sponge.</title>
        <authorList>
            <person name="Zhuang L."/>
            <person name="Luo L."/>
        </authorList>
    </citation>
    <scope>NUCLEOTIDE SEQUENCE [LARGE SCALE GENOMIC DNA]</scope>
    <source>
        <strain evidence="13 14">HN-E26</strain>
    </source>
</reference>
<keyword evidence="11" id="KW-0697">Rotamase</keyword>
<keyword evidence="3" id="KW-0997">Cell inner membrane</keyword>
<sequence length="708" mass="79189">MAVLNNIRKRGLFLIIIIALALFSFVLADLFRNSDALMNKSQNVVATINGKDITRENFMQKVEAAQRQMGGNGTTTQAMNRVWNQELRQAVLQTQFEELGLSIETDEMKDLLRTSLANNPNFQNAAGLFDEAKMNEYIANLKATSDVAYQQWVDYENSIATNSLQQDYFNMVKAGMMGTVAEGELEYKLQNDKVDIKFVQVPYSSIPDSTVTVSKSEIKAYVQDHKNEFEVEETRDVRYVMFEEKASLEDENAIKKDLTDLLKDKVEYNDVTDSNDTIVGFGHVTNNKSYINRHSDIKFQDRFQFKSEISKTIADSVYNLNVGDVYGPYKDAGYFKLTKVIETKNLPDSAQARHILIPFVGASSAGPEVTQTETQAKTTADSLLNELKNDLSKFETFVTEFSSDQGSVEKGGRYEYFSYNTMVPAFRDFVFENDKGELGVVKSPFGFHIIEVEGHKNEQKVLKLGTIAREIEPSEKTIDNVFMDVSKFEIALEDGDFETLAKEKEYAVRPVNGVKILDESIPGLSSQRPIVRWAFEEGTKVGDYKRFTVPGGYAVVQVVGKHAAGLMDAEEASVKVLPILRKQKKAAQIRERITATTLQDLASAESTSVRSSMAINMKNPTISGAGQEPLVVGQAFAMEEGETSNLIDGEKGVYMIEVTKKSPAAGMDNYQGFSYQVEQQKVNSVNSKLYNALKDQAEIEDNRANTVQ</sequence>
<evidence type="ECO:0000256" key="5">
    <source>
        <dbReference type="ARBA" id="ARBA00022989"/>
    </source>
</evidence>
<dbReference type="GO" id="GO:0005886">
    <property type="term" value="C:plasma membrane"/>
    <property type="evidence" value="ECO:0007669"/>
    <property type="project" value="UniProtKB-SubCell"/>
</dbReference>
<dbReference type="Gene3D" id="3.10.50.40">
    <property type="match status" value="1"/>
</dbReference>
<gene>
    <name evidence="13" type="ORF">EJA19_03385</name>
</gene>
<comment type="subcellular location">
    <subcellularLocation>
        <location evidence="1">Cell inner membrane</location>
        <topology evidence="1">Single-pass type II membrane protein</topology>
        <orientation evidence="1">Periplasmic side</orientation>
    </subcellularLocation>
</comment>
<organism evidence="13 14">
    <name type="scientific">Mangrovimonas spongiae</name>
    <dbReference type="NCBI Taxonomy" id="2494697"/>
    <lineage>
        <taxon>Bacteria</taxon>
        <taxon>Pseudomonadati</taxon>
        <taxon>Bacteroidota</taxon>
        <taxon>Flavobacteriia</taxon>
        <taxon>Flavobacteriales</taxon>
        <taxon>Flavobacteriaceae</taxon>
        <taxon>Mangrovimonas</taxon>
    </lineage>
</organism>
<keyword evidence="6" id="KW-0472">Membrane</keyword>
<evidence type="ECO:0000256" key="6">
    <source>
        <dbReference type="ARBA" id="ARBA00023136"/>
    </source>
</evidence>
<keyword evidence="5" id="KW-1133">Transmembrane helix</keyword>
<dbReference type="InterPro" id="IPR046357">
    <property type="entry name" value="PPIase_dom_sf"/>
</dbReference>
<feature type="domain" description="PpiC" evidence="12">
    <location>
        <begin position="347"/>
        <end position="454"/>
    </location>
</feature>
<keyword evidence="7" id="KW-0143">Chaperone</keyword>
<dbReference type="OrthoDB" id="9812372at2"/>
<evidence type="ECO:0000313" key="13">
    <source>
        <dbReference type="EMBL" id="RSK41935.1"/>
    </source>
</evidence>
<dbReference type="InterPro" id="IPR052029">
    <property type="entry name" value="PpiD_chaperone"/>
</dbReference>
<evidence type="ECO:0000256" key="2">
    <source>
        <dbReference type="ARBA" id="ARBA00022475"/>
    </source>
</evidence>
<dbReference type="PROSITE" id="PS50198">
    <property type="entry name" value="PPIC_PPIASE_2"/>
    <property type="match status" value="1"/>
</dbReference>
<comment type="caution">
    <text evidence="13">The sequence shown here is derived from an EMBL/GenBank/DDBJ whole genome shotgun (WGS) entry which is preliminary data.</text>
</comment>
<evidence type="ECO:0000256" key="8">
    <source>
        <dbReference type="ARBA" id="ARBA00038408"/>
    </source>
</evidence>
<dbReference type="Pfam" id="PF13623">
    <property type="entry name" value="SurA_N_2"/>
    <property type="match status" value="1"/>
</dbReference>
<evidence type="ECO:0000256" key="4">
    <source>
        <dbReference type="ARBA" id="ARBA00022692"/>
    </source>
</evidence>
<keyword evidence="14" id="KW-1185">Reference proteome</keyword>
<dbReference type="PANTHER" id="PTHR47529">
    <property type="entry name" value="PEPTIDYL-PROLYL CIS-TRANS ISOMERASE D"/>
    <property type="match status" value="1"/>
</dbReference>